<dbReference type="InterPro" id="IPR053275">
    <property type="entry name" value="Agnestin_monoxygenase"/>
</dbReference>
<accession>A0A6C0K9N7</accession>
<dbReference type="AlphaFoldDB" id="A0A6C0K9N7"/>
<dbReference type="PANTHER" id="PTHR38688">
    <property type="entry name" value="PYR_REDOX_2 DOMAIN-CONTAINING PROTEIN"/>
    <property type="match status" value="1"/>
</dbReference>
<evidence type="ECO:0008006" key="2">
    <source>
        <dbReference type="Google" id="ProtNLM"/>
    </source>
</evidence>
<name>A0A6C0K9N7_9ZZZZ</name>
<dbReference type="SUPFAM" id="SSF51905">
    <property type="entry name" value="FAD/NAD(P)-binding domain"/>
    <property type="match status" value="1"/>
</dbReference>
<protein>
    <recommendedName>
        <fullName evidence="2">FAD/NAD(P)-binding domain-containing protein</fullName>
    </recommendedName>
</protein>
<dbReference type="InterPro" id="IPR036188">
    <property type="entry name" value="FAD/NAD-bd_sf"/>
</dbReference>
<proteinExistence type="predicted"/>
<evidence type="ECO:0000313" key="1">
    <source>
        <dbReference type="EMBL" id="QHU14103.1"/>
    </source>
</evidence>
<reference evidence="1" key="1">
    <citation type="journal article" date="2020" name="Nature">
        <title>Giant virus diversity and host interactions through global metagenomics.</title>
        <authorList>
            <person name="Schulz F."/>
            <person name="Roux S."/>
            <person name="Paez-Espino D."/>
            <person name="Jungbluth S."/>
            <person name="Walsh D.A."/>
            <person name="Denef V.J."/>
            <person name="McMahon K.D."/>
            <person name="Konstantinidis K.T."/>
            <person name="Eloe-Fadrosh E.A."/>
            <person name="Kyrpides N.C."/>
            <person name="Woyke T."/>
        </authorList>
    </citation>
    <scope>NUCLEOTIDE SEQUENCE</scope>
    <source>
        <strain evidence="1">GVMAG-S-1101182-85</strain>
    </source>
</reference>
<dbReference type="EMBL" id="MN740830">
    <property type="protein sequence ID" value="QHU14103.1"/>
    <property type="molecule type" value="Genomic_DNA"/>
</dbReference>
<dbReference type="PANTHER" id="PTHR38688:SF1">
    <property type="entry name" value="FAD_NAD(P)-BINDING DOMAIN-CONTAINING PROTEIN"/>
    <property type="match status" value="1"/>
</dbReference>
<sequence>MSISPITILGFGVSGQLLVCQLLEIVKGSQITIIDSNFCGGDLMCNYSGIKSNTTIGQKADRLTQEESIDDWKEIGLWLSKRGKSEDCLPLSEIATDIQRKGHERAKECSCIYDTVTNMKWNAETKIWSVHFSSDRQPLQTRILFVCTGMEPRQEDYGVPTIPLSVALDPAQLKRIVLPGQKVVVFGLSHTGTLVLKHLASIDDVQITGIYRGDVPFKYDRNGYYGGIKQESAEIADSILNGKFSNQITLLSIRDSTKMSQKIHNANWVIQCIGFQPKRLLINSANAMWNAQTGECQGFPQILSFGACNPAVTNYMAGRFQDISIEAFLDQITARLPLLKQQLKDASIMINEPVPLEIVQKNEEVPLDIVQKNESEQVNLTS</sequence>
<organism evidence="1">
    <name type="scientific">viral metagenome</name>
    <dbReference type="NCBI Taxonomy" id="1070528"/>
    <lineage>
        <taxon>unclassified sequences</taxon>
        <taxon>metagenomes</taxon>
        <taxon>organismal metagenomes</taxon>
    </lineage>
</organism>